<protein>
    <submittedName>
        <fullName evidence="10">Box C/D snoRNA protein 1</fullName>
    </submittedName>
</protein>
<dbReference type="SUPFAM" id="SSF144232">
    <property type="entry name" value="HIT/MYND zinc finger-like"/>
    <property type="match status" value="1"/>
</dbReference>
<dbReference type="GO" id="GO:0048254">
    <property type="term" value="P:snoRNA localization"/>
    <property type="evidence" value="ECO:0007669"/>
    <property type="project" value="TreeGrafter"/>
</dbReference>
<evidence type="ECO:0000259" key="9">
    <source>
        <dbReference type="PROSITE" id="PS51083"/>
    </source>
</evidence>
<evidence type="ECO:0000256" key="4">
    <source>
        <dbReference type="ARBA" id="ARBA00049598"/>
    </source>
</evidence>
<evidence type="ECO:0000256" key="3">
    <source>
        <dbReference type="ARBA" id="ARBA00022833"/>
    </source>
</evidence>
<accession>A0AAN7BQE5</accession>
<dbReference type="InterPro" id="IPR051639">
    <property type="entry name" value="BCD1"/>
</dbReference>
<feature type="compositionally biased region" description="Basic and acidic residues" evidence="8">
    <location>
        <begin position="399"/>
        <end position="411"/>
    </location>
</feature>
<feature type="compositionally biased region" description="Acidic residues" evidence="8">
    <location>
        <begin position="356"/>
        <end position="368"/>
    </location>
</feature>
<feature type="region of interest" description="Disordered" evidence="8">
    <location>
        <begin position="341"/>
        <end position="411"/>
    </location>
</feature>
<comment type="function">
    <text evidence="4">Required for box C/D snoRNAs accumulation involved in snoRNA processing, snoRNA transport to the nucleolus and ribosome biogenesis.</text>
</comment>
<keyword evidence="7" id="KW-0175">Coiled coil</keyword>
<dbReference type="GO" id="GO:0070761">
    <property type="term" value="C:pre-snoRNP complex"/>
    <property type="evidence" value="ECO:0007669"/>
    <property type="project" value="TreeGrafter"/>
</dbReference>
<proteinExistence type="inferred from homology"/>
<feature type="coiled-coil region" evidence="7">
    <location>
        <begin position="72"/>
        <end position="99"/>
    </location>
</feature>
<dbReference type="InterPro" id="IPR057721">
    <property type="entry name" value="BCD1_alpha/beta"/>
</dbReference>
<reference evidence="10" key="2">
    <citation type="submission" date="2023-05" db="EMBL/GenBank/DDBJ databases">
        <authorList>
            <consortium name="Lawrence Berkeley National Laboratory"/>
            <person name="Steindorff A."/>
            <person name="Hensen N."/>
            <person name="Bonometti L."/>
            <person name="Westerberg I."/>
            <person name="Brannstrom I.O."/>
            <person name="Guillou S."/>
            <person name="Cros-Aarteil S."/>
            <person name="Calhoun S."/>
            <person name="Haridas S."/>
            <person name="Kuo A."/>
            <person name="Mondo S."/>
            <person name="Pangilinan J."/>
            <person name="Riley R."/>
            <person name="Labutti K."/>
            <person name="Andreopoulos B."/>
            <person name="Lipzen A."/>
            <person name="Chen C."/>
            <person name="Yanf M."/>
            <person name="Daum C."/>
            <person name="Ng V."/>
            <person name="Clum A."/>
            <person name="Ohm R."/>
            <person name="Martin F."/>
            <person name="Silar P."/>
            <person name="Natvig D."/>
            <person name="Lalanne C."/>
            <person name="Gautier V."/>
            <person name="Ament-Velasquez S.L."/>
            <person name="Kruys A."/>
            <person name="Hutchinson M.I."/>
            <person name="Powell A.J."/>
            <person name="Barry K."/>
            <person name="Miller A.N."/>
            <person name="Grigoriev I.V."/>
            <person name="Debuchy R."/>
            <person name="Gladieux P."/>
            <person name="Thoren M.H."/>
            <person name="Johannesson H."/>
        </authorList>
    </citation>
    <scope>NUCLEOTIDE SEQUENCE</scope>
    <source>
        <strain evidence="10">CBS 990.96</strain>
    </source>
</reference>
<dbReference type="EMBL" id="MU865329">
    <property type="protein sequence ID" value="KAK4227649.1"/>
    <property type="molecule type" value="Genomic_DNA"/>
</dbReference>
<evidence type="ECO:0000313" key="10">
    <source>
        <dbReference type="EMBL" id="KAK4227649.1"/>
    </source>
</evidence>
<evidence type="ECO:0000256" key="5">
    <source>
        <dbReference type="ARBA" id="ARBA00049654"/>
    </source>
</evidence>
<name>A0AAN7BQE5_9PEZI</name>
<keyword evidence="3" id="KW-0862">Zinc</keyword>
<gene>
    <name evidence="10" type="ORF">QBC38DRAFT_477469</name>
</gene>
<evidence type="ECO:0000256" key="8">
    <source>
        <dbReference type="SAM" id="MobiDB-lite"/>
    </source>
</evidence>
<feature type="region of interest" description="Disordered" evidence="8">
    <location>
        <begin position="220"/>
        <end position="245"/>
    </location>
</feature>
<dbReference type="CDD" id="cd23023">
    <property type="entry name" value="zf-HIT_BCD1"/>
    <property type="match status" value="1"/>
</dbReference>
<dbReference type="GO" id="GO:0008270">
    <property type="term" value="F:zinc ion binding"/>
    <property type="evidence" value="ECO:0007669"/>
    <property type="project" value="UniProtKB-UniRule"/>
</dbReference>
<comment type="similarity">
    <text evidence="5">Belongs to the BCD1 family.</text>
</comment>
<dbReference type="PROSITE" id="PS51083">
    <property type="entry name" value="ZF_HIT"/>
    <property type="match status" value="1"/>
</dbReference>
<dbReference type="Pfam" id="PF25790">
    <property type="entry name" value="BCD1"/>
    <property type="match status" value="1"/>
</dbReference>
<dbReference type="PANTHER" id="PTHR13483">
    <property type="entry name" value="BOX C_D SNORNA PROTEIN 1-RELATED"/>
    <property type="match status" value="1"/>
</dbReference>
<feature type="compositionally biased region" description="Basic residues" evidence="8">
    <location>
        <begin position="377"/>
        <end position="395"/>
    </location>
</feature>
<dbReference type="Pfam" id="PF04438">
    <property type="entry name" value="zf-HIT"/>
    <property type="match status" value="1"/>
</dbReference>
<dbReference type="GO" id="GO:0000492">
    <property type="term" value="P:box C/D snoRNP assembly"/>
    <property type="evidence" value="ECO:0007669"/>
    <property type="project" value="TreeGrafter"/>
</dbReference>
<evidence type="ECO:0000256" key="6">
    <source>
        <dbReference type="PROSITE-ProRule" id="PRU00453"/>
    </source>
</evidence>
<evidence type="ECO:0000256" key="2">
    <source>
        <dbReference type="ARBA" id="ARBA00022771"/>
    </source>
</evidence>
<dbReference type="Gene3D" id="3.30.60.190">
    <property type="match status" value="1"/>
</dbReference>
<reference evidence="10" key="1">
    <citation type="journal article" date="2023" name="Mol. Phylogenet. Evol.">
        <title>Genome-scale phylogeny and comparative genomics of the fungal order Sordariales.</title>
        <authorList>
            <person name="Hensen N."/>
            <person name="Bonometti L."/>
            <person name="Westerberg I."/>
            <person name="Brannstrom I.O."/>
            <person name="Guillou S."/>
            <person name="Cros-Aarteil S."/>
            <person name="Calhoun S."/>
            <person name="Haridas S."/>
            <person name="Kuo A."/>
            <person name="Mondo S."/>
            <person name="Pangilinan J."/>
            <person name="Riley R."/>
            <person name="LaButti K."/>
            <person name="Andreopoulos B."/>
            <person name="Lipzen A."/>
            <person name="Chen C."/>
            <person name="Yan M."/>
            <person name="Daum C."/>
            <person name="Ng V."/>
            <person name="Clum A."/>
            <person name="Steindorff A."/>
            <person name="Ohm R.A."/>
            <person name="Martin F."/>
            <person name="Silar P."/>
            <person name="Natvig D.O."/>
            <person name="Lalanne C."/>
            <person name="Gautier V."/>
            <person name="Ament-Velasquez S.L."/>
            <person name="Kruys A."/>
            <person name="Hutchinson M.I."/>
            <person name="Powell A.J."/>
            <person name="Barry K."/>
            <person name="Miller A.N."/>
            <person name="Grigoriev I.V."/>
            <person name="Debuchy R."/>
            <person name="Gladieux P."/>
            <person name="Hiltunen Thoren M."/>
            <person name="Johannesson H."/>
        </authorList>
    </citation>
    <scope>NUCLEOTIDE SEQUENCE</scope>
    <source>
        <strain evidence="10">CBS 990.96</strain>
    </source>
</reference>
<organism evidence="10 11">
    <name type="scientific">Podospora fimiseda</name>
    <dbReference type="NCBI Taxonomy" id="252190"/>
    <lineage>
        <taxon>Eukaryota</taxon>
        <taxon>Fungi</taxon>
        <taxon>Dikarya</taxon>
        <taxon>Ascomycota</taxon>
        <taxon>Pezizomycotina</taxon>
        <taxon>Sordariomycetes</taxon>
        <taxon>Sordariomycetidae</taxon>
        <taxon>Sordariales</taxon>
        <taxon>Podosporaceae</taxon>
        <taxon>Podospora</taxon>
    </lineage>
</organism>
<evidence type="ECO:0000313" key="11">
    <source>
        <dbReference type="Proteomes" id="UP001301958"/>
    </source>
</evidence>
<dbReference type="AlphaFoldDB" id="A0AAN7BQE5"/>
<dbReference type="GO" id="GO:0000463">
    <property type="term" value="P:maturation of LSU-rRNA from tricistronic rRNA transcript (SSU-rRNA, 5.8S rRNA, LSU-rRNA)"/>
    <property type="evidence" value="ECO:0007669"/>
    <property type="project" value="TreeGrafter"/>
</dbReference>
<dbReference type="InterPro" id="IPR007529">
    <property type="entry name" value="Znf_HIT"/>
</dbReference>
<keyword evidence="1" id="KW-0479">Metal-binding</keyword>
<feature type="domain" description="HIT-type" evidence="9">
    <location>
        <begin position="10"/>
        <end position="44"/>
    </location>
</feature>
<keyword evidence="11" id="KW-1185">Reference proteome</keyword>
<dbReference type="PANTHER" id="PTHR13483:SF11">
    <property type="entry name" value="ZINC FINGER HIT DOMAIN-CONTAINING PROTEIN 3"/>
    <property type="match status" value="1"/>
</dbReference>
<comment type="caution">
    <text evidence="10">The sequence shown here is derived from an EMBL/GenBank/DDBJ whole genome shotgun (WGS) entry which is preliminary data.</text>
</comment>
<evidence type="ECO:0000256" key="1">
    <source>
        <dbReference type="ARBA" id="ARBA00022723"/>
    </source>
</evidence>
<dbReference type="GO" id="GO:0005634">
    <property type="term" value="C:nucleus"/>
    <property type="evidence" value="ECO:0007669"/>
    <property type="project" value="TreeGrafter"/>
</dbReference>
<keyword evidence="2 6" id="KW-0863">Zinc-finger</keyword>
<evidence type="ECO:0000256" key="7">
    <source>
        <dbReference type="SAM" id="Coils"/>
    </source>
</evidence>
<dbReference type="Proteomes" id="UP001301958">
    <property type="component" value="Unassembled WGS sequence"/>
</dbReference>
<sequence>MSTDVLSTLCSICHVEPPKYKCPRCLARTCSAACIQKHKTRADCDGQRNPRAFVPITQLKTAAGIDHDFNFISSIERARERAEKEIIEARHLLSEKEIHHDRAKEDKVFQKVWRGDQLEHIPVSRPRQNDHMDVVGFDKSVRRRLRQLDLEVINMPKGMSRPKQNFTSFNRRTMTINWQVEWLVYDSQQGKQPLQILHKCLEGTSLFQGLSAAIGFHQARLDKSENPQQSRKSLKRKRGLPSSEPAAIQDFTSSSWTGTPLIFTAQSPLLSDWSNTTNLPAYQPSQEEIISKYQFFLSKPRTKHLIPLRSTEDLAEALRGRTVIEFPTILAIVPGEEVPPKGYEVLSGEERRIREEEDGEDSEEEGEVEERSGARPHNLKRTYNKRGGRGGRGRGRGGNYRDDGRAGKKVRFERAPKEEVVISEDEGEVVEDVNVDVDVDVDADADVEKIQQVVEMDLGVMMGTASGTRQDANGARLLVDYGSDSD</sequence>